<keyword evidence="2" id="KW-1185">Reference proteome</keyword>
<name>A0A317D751_9ACTN</name>
<organism evidence="1 2">
    <name type="scientific">Micromonospora acroterricola</name>
    <dbReference type="NCBI Taxonomy" id="2202421"/>
    <lineage>
        <taxon>Bacteria</taxon>
        <taxon>Bacillati</taxon>
        <taxon>Actinomycetota</taxon>
        <taxon>Actinomycetes</taxon>
        <taxon>Micromonosporales</taxon>
        <taxon>Micromonosporaceae</taxon>
        <taxon>Micromonospora</taxon>
    </lineage>
</organism>
<comment type="caution">
    <text evidence="1">The sequence shown here is derived from an EMBL/GenBank/DDBJ whole genome shotgun (WGS) entry which is preliminary data.</text>
</comment>
<dbReference type="AlphaFoldDB" id="A0A317D751"/>
<gene>
    <name evidence="1" type="ORF">DKT68_15315</name>
</gene>
<dbReference type="Pfam" id="PF25310">
    <property type="entry name" value="VG15"/>
    <property type="match status" value="1"/>
</dbReference>
<evidence type="ECO:0000313" key="2">
    <source>
        <dbReference type="Proteomes" id="UP000245410"/>
    </source>
</evidence>
<reference evidence="1 2" key="1">
    <citation type="submission" date="2018-05" db="EMBL/GenBank/DDBJ databases">
        <title>Micromonospora atacamensis sp. nov., a novel actinobacteria isolated from high altitude Atacama Desert soil.</title>
        <authorList>
            <person name="Carro L."/>
            <person name="Golinska P."/>
            <person name="Klenk H.-P."/>
            <person name="Goodfellow M."/>
        </authorList>
    </citation>
    <scope>NUCLEOTIDE SEQUENCE [LARGE SCALE GENOMIC DNA]</scope>
    <source>
        <strain evidence="1 2">5R2A7</strain>
    </source>
</reference>
<protein>
    <submittedName>
        <fullName evidence="1">Uncharacterized protein</fullName>
    </submittedName>
</protein>
<evidence type="ECO:0000313" key="1">
    <source>
        <dbReference type="EMBL" id="PWR08583.1"/>
    </source>
</evidence>
<dbReference type="Proteomes" id="UP000245410">
    <property type="component" value="Unassembled WGS sequence"/>
</dbReference>
<dbReference type="InterPro" id="IPR057369">
    <property type="entry name" value="VG15"/>
</dbReference>
<accession>A0A317D751</accession>
<dbReference type="EMBL" id="QGKR01000196">
    <property type="protein sequence ID" value="PWR08583.1"/>
    <property type="molecule type" value="Genomic_DNA"/>
</dbReference>
<proteinExistence type="predicted"/>
<sequence>MSAEQVARSHYRRRRLLVEALAAVAKRLWLRVDPADIARSWTTQLAELVALTNATQIAAARSADEYVDEVLDAQGINPSPAGRLMAASVAGVASDGRPLASLLYEPAIRALSAVGAGAEVDRALAGGFAALDTMVRTQVADAGRAADQVALVSRPAATGWVRMVVGRTCGRCVVLAGRRYSWQADFDRHPHCDCIAVPAGEDTADDIRTNPRAWFNRLDEIEQNRQFTVAGAQAIRDGADIAQVVNARRGAFGLTPAGARITADEARMLRGGRDRGRLQVSDVFGHQLYVTTEGTTTRGQAGIRLGARRDRVKVENARYTSAKAPRLMPESIYKIADGNRDEAIRLLRRFGYIT</sequence>